<keyword evidence="6" id="KW-1185">Reference proteome</keyword>
<keyword evidence="2" id="KW-0175">Coiled coil</keyword>
<accession>A0A0P6DXD5</accession>
<feature type="coiled-coil region" evidence="2">
    <location>
        <begin position="253"/>
        <end position="287"/>
    </location>
</feature>
<dbReference type="EMBL" id="GDIQ01070910">
    <property type="protein sequence ID" value="JAN23827.1"/>
    <property type="molecule type" value="Transcribed_RNA"/>
</dbReference>
<organism evidence="4">
    <name type="scientific">Daphnia magna</name>
    <dbReference type="NCBI Taxonomy" id="35525"/>
    <lineage>
        <taxon>Eukaryota</taxon>
        <taxon>Metazoa</taxon>
        <taxon>Ecdysozoa</taxon>
        <taxon>Arthropoda</taxon>
        <taxon>Crustacea</taxon>
        <taxon>Branchiopoda</taxon>
        <taxon>Diplostraca</taxon>
        <taxon>Cladocera</taxon>
        <taxon>Anomopoda</taxon>
        <taxon>Daphniidae</taxon>
        <taxon>Daphnia</taxon>
    </lineage>
</organism>
<protein>
    <submittedName>
        <fullName evidence="4">Charged multivesicular body protein</fullName>
    </submittedName>
</protein>
<evidence type="ECO:0000313" key="5">
    <source>
        <dbReference type="EMBL" id="KZS14083.1"/>
    </source>
</evidence>
<reference evidence="4" key="1">
    <citation type="submission" date="2015-10" db="EMBL/GenBank/DDBJ databases">
        <title>EvidentialGene: Evidence-directed Construction of Complete mRNA Transcriptomes without Genomes.</title>
        <authorList>
            <person name="Gilbert D.G."/>
        </authorList>
    </citation>
    <scope>NUCLEOTIDE SEQUENCE</scope>
</reference>
<dbReference type="GO" id="GO:0006900">
    <property type="term" value="P:vesicle budding from membrane"/>
    <property type="evidence" value="ECO:0007669"/>
    <property type="project" value="TreeGrafter"/>
</dbReference>
<dbReference type="STRING" id="35525.A0A0P6DXD5"/>
<gene>
    <name evidence="5" type="ORF">APZ42_020704</name>
</gene>
<dbReference type="AlphaFoldDB" id="A0A0P6DXD5"/>
<evidence type="ECO:0000256" key="2">
    <source>
        <dbReference type="SAM" id="Coils"/>
    </source>
</evidence>
<evidence type="ECO:0000313" key="4">
    <source>
        <dbReference type="EMBL" id="JAN23827.1"/>
    </source>
</evidence>
<dbReference type="PANTHER" id="PTHR22761">
    <property type="entry name" value="CHARGED MULTIVESICULAR BODY PROTEIN"/>
    <property type="match status" value="1"/>
</dbReference>
<dbReference type="Proteomes" id="UP000076858">
    <property type="component" value="Unassembled WGS sequence"/>
</dbReference>
<evidence type="ECO:0000256" key="1">
    <source>
        <dbReference type="ARBA" id="ARBA00006190"/>
    </source>
</evidence>
<evidence type="ECO:0000256" key="3">
    <source>
        <dbReference type="SAM" id="MobiDB-lite"/>
    </source>
</evidence>
<evidence type="ECO:0000313" key="6">
    <source>
        <dbReference type="Proteomes" id="UP000076858"/>
    </source>
</evidence>
<dbReference type="Gene3D" id="6.10.140.1230">
    <property type="match status" value="1"/>
</dbReference>
<dbReference type="InterPro" id="IPR005024">
    <property type="entry name" value="Snf7_fam"/>
</dbReference>
<reference evidence="5 6" key="2">
    <citation type="submission" date="2016-03" db="EMBL/GenBank/DDBJ databases">
        <title>EvidentialGene: Evidence-directed Construction of Genes on Genomes.</title>
        <authorList>
            <person name="Gilbert D.G."/>
            <person name="Choi J.-H."/>
            <person name="Mockaitis K."/>
            <person name="Colbourne J."/>
            <person name="Pfrender M."/>
        </authorList>
    </citation>
    <scope>NUCLEOTIDE SEQUENCE [LARGE SCALE GENOMIC DNA]</scope>
    <source>
        <strain evidence="5 6">Xinb3</strain>
        <tissue evidence="5">Complete organism</tissue>
    </source>
</reference>
<comment type="similarity">
    <text evidence="1">Belongs to the SNF7 family.</text>
</comment>
<dbReference type="Pfam" id="PF03357">
    <property type="entry name" value="Snf7"/>
    <property type="match status" value="1"/>
</dbReference>
<name>A0A0P6DXD5_9CRUS</name>
<dbReference type="OrthoDB" id="10250120at2759"/>
<dbReference type="Pfam" id="PF25880">
    <property type="entry name" value="WHD_CHMP7_1st"/>
    <property type="match status" value="1"/>
</dbReference>
<proteinExistence type="inferred from homology"/>
<dbReference type="EMBL" id="LRGB01001005">
    <property type="protein sequence ID" value="KZS14083.1"/>
    <property type="molecule type" value="Genomic_DNA"/>
</dbReference>
<dbReference type="GO" id="GO:0032511">
    <property type="term" value="P:late endosome to vacuole transport via multivesicular body sorting pathway"/>
    <property type="evidence" value="ECO:0007669"/>
    <property type="project" value="TreeGrafter"/>
</dbReference>
<sequence>MGSPDSSSSRAFRLPDCWKDDVRMTALFALPRNESLNPHDWAGKYKFWKELILEWATLNQILVFDVEDIKKVFVRNGKFPASLNRVLEDMKKNGDIVTKDQYSYQTDQSSSWARWGISLITSSVAWSWNKVMTSLTETEETIPKYVVPSVLKKMCEKILQLPIASSEEIMEVEELTDLHPEVFGNDEETQLILNHLQNLGKVAIEASSDQTMIKFIIPTIKTKQSQLNNSGWSVSPAKQKEKTIEITEVDRSLATLKRTEKLLNDEIESMEMEMKTLEQTARARLKEGSRGAAKAALYRRKQLQAVFEKRNQALSNIQTMKLQLGQAKTDSKVMEAYKIGLSALKNSFGDPSMNEEKIQDTLFELETVLEQHRDIENIMSQSLVQEENESDLEEELKNIMAEANSQSALEEELFLPSVPSESPTKEATPAQAVRPVVAP</sequence>
<dbReference type="GO" id="GO:0005771">
    <property type="term" value="C:multivesicular body"/>
    <property type="evidence" value="ECO:0007669"/>
    <property type="project" value="TreeGrafter"/>
</dbReference>
<feature type="region of interest" description="Disordered" evidence="3">
    <location>
        <begin position="415"/>
        <end position="439"/>
    </location>
</feature>